<accession>A0A414FH64</accession>
<name>A0A414FH64_9BACT</name>
<sequence length="361" mass="42566">MKEVIDCLNNSLQEHKYNFGSQCIALIQKLVEDSCLNIALIQQIYAPNLKIDYRQLPGIIKRTIDEPNNFVYQERKIFYDYSFMSNEIKVKINTQHIIVTPDEDSMFIQFKLEENLNSFSQFLRSSEYITIENYLDFEAFKDFELNAEDYEQKSKSKRLNVNVSAWNKLFDSLLIKYFNDYAYDKQCSSSKIARFSKQIVRNWKLCIEYDKNIVSKSKRSRFFEFPHLKISLIKTDDDGYMNHTSDSVLSLGVLGNPFFYYPAITPTAYLGYLESKYHRKPYNEFVDGKKILCDYVATINEIATIENDGKIITVKFRQSESQLLKEYVCYYIWLLSQTSRCYLNYIEASVESAIALYNRQV</sequence>
<comment type="caution">
    <text evidence="1">The sequence shown here is derived from an EMBL/GenBank/DDBJ whole genome shotgun (WGS) entry which is preliminary data.</text>
</comment>
<dbReference type="Proteomes" id="UP000284361">
    <property type="component" value="Unassembled WGS sequence"/>
</dbReference>
<dbReference type="EMBL" id="QSJG01000068">
    <property type="protein sequence ID" value="RHD46349.1"/>
    <property type="molecule type" value="Genomic_DNA"/>
</dbReference>
<reference evidence="1 2" key="1">
    <citation type="submission" date="2018-08" db="EMBL/GenBank/DDBJ databases">
        <title>A genome reference for cultivated species of the human gut microbiota.</title>
        <authorList>
            <person name="Zou Y."/>
            <person name="Xue W."/>
            <person name="Luo G."/>
        </authorList>
    </citation>
    <scope>NUCLEOTIDE SEQUENCE [LARGE SCALE GENOMIC DNA]</scope>
    <source>
        <strain evidence="1 2">AM31-10</strain>
    </source>
</reference>
<organism evidence="1 2">
    <name type="scientific">Phocaeicola plebeius</name>
    <dbReference type="NCBI Taxonomy" id="310297"/>
    <lineage>
        <taxon>Bacteria</taxon>
        <taxon>Pseudomonadati</taxon>
        <taxon>Bacteroidota</taxon>
        <taxon>Bacteroidia</taxon>
        <taxon>Bacteroidales</taxon>
        <taxon>Bacteroidaceae</taxon>
        <taxon>Phocaeicola</taxon>
    </lineage>
</organism>
<gene>
    <name evidence="1" type="ORF">DW789_15885</name>
</gene>
<protein>
    <submittedName>
        <fullName evidence="1">Uncharacterized protein</fullName>
    </submittedName>
</protein>
<dbReference type="AlphaFoldDB" id="A0A414FH64"/>
<evidence type="ECO:0000313" key="1">
    <source>
        <dbReference type="EMBL" id="RHD46349.1"/>
    </source>
</evidence>
<proteinExistence type="predicted"/>
<evidence type="ECO:0000313" key="2">
    <source>
        <dbReference type="Proteomes" id="UP000284361"/>
    </source>
</evidence>
<dbReference type="RefSeq" id="WP_118166326.1">
    <property type="nucleotide sequence ID" value="NZ_QSJG01000068.1"/>
</dbReference>